<protein>
    <submittedName>
        <fullName evidence="2">Por secretion system C-terminal sorting domain-containing protein</fullName>
    </submittedName>
</protein>
<dbReference type="EMBL" id="FSRA01000001">
    <property type="protein sequence ID" value="SIO12130.1"/>
    <property type="molecule type" value="Genomic_DNA"/>
</dbReference>
<accession>A0A1N6GX73</accession>
<sequence length="190" mass="20538">MQLCMQALYIQHFPFSLINLTLMKHLFTKYLLIAVLMAIAWLPTSAQLVLVRDVAASSGGTGTAGGITFDYTIGEPAVATIAAGSWMLSQGFQQPEILPPLAPGVNPLMDFILFPNPASTTARMQFNLLTENMITLMLVNTAGQVIYSERRVYGAGKVTIPTPVDKLAAGIYTVIIKAGGMIYTEKLIVQ</sequence>
<dbReference type="Pfam" id="PF18962">
    <property type="entry name" value="Por_Secre_tail"/>
    <property type="match status" value="1"/>
</dbReference>
<proteinExistence type="predicted"/>
<reference evidence="2 3" key="1">
    <citation type="submission" date="2016-11" db="EMBL/GenBank/DDBJ databases">
        <authorList>
            <person name="Jaros S."/>
            <person name="Januszkiewicz K."/>
            <person name="Wedrychowicz H."/>
        </authorList>
    </citation>
    <scope>NUCLEOTIDE SEQUENCE [LARGE SCALE GENOMIC DNA]</scope>
    <source>
        <strain evidence="2 3">DSM 24787</strain>
    </source>
</reference>
<organism evidence="2 3">
    <name type="scientific">Chitinophaga niabensis</name>
    <dbReference type="NCBI Taxonomy" id="536979"/>
    <lineage>
        <taxon>Bacteria</taxon>
        <taxon>Pseudomonadati</taxon>
        <taxon>Bacteroidota</taxon>
        <taxon>Chitinophagia</taxon>
        <taxon>Chitinophagales</taxon>
        <taxon>Chitinophagaceae</taxon>
        <taxon>Chitinophaga</taxon>
    </lineage>
</organism>
<feature type="domain" description="Secretion system C-terminal sorting" evidence="1">
    <location>
        <begin position="113"/>
        <end position="189"/>
    </location>
</feature>
<dbReference type="NCBIfam" id="TIGR04183">
    <property type="entry name" value="Por_Secre_tail"/>
    <property type="match status" value="1"/>
</dbReference>
<dbReference type="STRING" id="536979.SAMN04488055_3036"/>
<evidence type="ECO:0000313" key="2">
    <source>
        <dbReference type="EMBL" id="SIO12130.1"/>
    </source>
</evidence>
<name>A0A1N6GX73_9BACT</name>
<dbReference type="Proteomes" id="UP000185003">
    <property type="component" value="Unassembled WGS sequence"/>
</dbReference>
<evidence type="ECO:0000313" key="3">
    <source>
        <dbReference type="Proteomes" id="UP000185003"/>
    </source>
</evidence>
<dbReference type="AlphaFoldDB" id="A0A1N6GX73"/>
<gene>
    <name evidence="2" type="ORF">SAMN04488055_3036</name>
</gene>
<evidence type="ECO:0000259" key="1">
    <source>
        <dbReference type="Pfam" id="PF18962"/>
    </source>
</evidence>
<dbReference type="InterPro" id="IPR026444">
    <property type="entry name" value="Secre_tail"/>
</dbReference>
<keyword evidence="3" id="KW-1185">Reference proteome</keyword>